<accession>A0ACC2UJZ0</accession>
<keyword evidence="1" id="KW-0808">Transferase</keyword>
<gene>
    <name evidence="1" type="primary">lag1_2</name>
    <name evidence="1" type="ORF">DSO57_1033608</name>
</gene>
<keyword evidence="1" id="KW-0012">Acyltransferase</keyword>
<sequence>MSLTEALISHQLEISGASISLVLLGAYLDIPFFKKFIILEGEQPNGTYVKAFNDVYFVIFCFAFVTFVRTFLMELIFVPFIKKRGIRSKIKVDKFKEQSFSVVFYIISWSVGCYLLYHSPYWFSTSQIWIGYPHFELSPGTKKFYLFQLGYWLQQMVYVQIEVRRKDYLNMIVHHIITNLLLILSYYCNFTRAGHIILTLMDFSDIFLSLVKVFNYLKLSVLCDMTFVVFVLSWFFTRHVGYMILIWSILVDPLKYNSAKWDPANGIYFTEAVRIVFLALLLPLQVLMILWFKTILTILYRIFKGENMKDDRSSGDESPEEEKKEK</sequence>
<protein>
    <submittedName>
        <fullName evidence="1">Sphingosine N-acyltransferase lag1</fullName>
        <ecNumber evidence="1">2.3.1.24</ecNumber>
    </submittedName>
</protein>
<proteinExistence type="predicted"/>
<dbReference type="EC" id="2.3.1.24" evidence="1"/>
<organism evidence="1 2">
    <name type="scientific">Entomophthora muscae</name>
    <dbReference type="NCBI Taxonomy" id="34485"/>
    <lineage>
        <taxon>Eukaryota</taxon>
        <taxon>Fungi</taxon>
        <taxon>Fungi incertae sedis</taxon>
        <taxon>Zoopagomycota</taxon>
        <taxon>Entomophthoromycotina</taxon>
        <taxon>Entomophthoromycetes</taxon>
        <taxon>Entomophthorales</taxon>
        <taxon>Entomophthoraceae</taxon>
        <taxon>Entomophthora</taxon>
    </lineage>
</organism>
<evidence type="ECO:0000313" key="2">
    <source>
        <dbReference type="Proteomes" id="UP001165960"/>
    </source>
</evidence>
<dbReference type="EMBL" id="QTSX02000267">
    <property type="protein sequence ID" value="KAJ9087415.1"/>
    <property type="molecule type" value="Genomic_DNA"/>
</dbReference>
<name>A0ACC2UJZ0_9FUNG</name>
<reference evidence="1" key="1">
    <citation type="submission" date="2022-04" db="EMBL/GenBank/DDBJ databases">
        <title>Genome of the entomopathogenic fungus Entomophthora muscae.</title>
        <authorList>
            <person name="Elya C."/>
            <person name="Lovett B.R."/>
            <person name="Lee E."/>
            <person name="Macias A.M."/>
            <person name="Hajek A.E."/>
            <person name="De Bivort B.L."/>
            <person name="Kasson M.T."/>
            <person name="De Fine Licht H.H."/>
            <person name="Stajich J.E."/>
        </authorList>
    </citation>
    <scope>NUCLEOTIDE SEQUENCE</scope>
    <source>
        <strain evidence="1">Berkeley</strain>
    </source>
</reference>
<evidence type="ECO:0000313" key="1">
    <source>
        <dbReference type="EMBL" id="KAJ9087415.1"/>
    </source>
</evidence>
<keyword evidence="2" id="KW-1185">Reference proteome</keyword>
<dbReference type="Proteomes" id="UP001165960">
    <property type="component" value="Unassembled WGS sequence"/>
</dbReference>
<comment type="caution">
    <text evidence="1">The sequence shown here is derived from an EMBL/GenBank/DDBJ whole genome shotgun (WGS) entry which is preliminary data.</text>
</comment>